<dbReference type="InterPro" id="IPR006222">
    <property type="entry name" value="GCVT_N"/>
</dbReference>
<comment type="similarity">
    <text evidence="1 8">Belongs to the GcvT family.</text>
</comment>
<dbReference type="NCBIfam" id="TIGR00528">
    <property type="entry name" value="gcvT"/>
    <property type="match status" value="1"/>
</dbReference>
<sequence length="359" mass="39834">MVPFAGWEMPVQYPDGILQSHLHTRQKSSLFDVSHMGQLKITGKDRDAFIERITVVDMKGLRPYRGCYSLMPNEQGGIIDDTIISNLDSFIYMVVNAGCYDKDMLHIRHQEKLFKESGKDVTVENWEKRSLVALQGPTSEKALQNLTKGDLTKLFFFHGGFFDILGSQCYVQRSGYTGEDGFEISIPTEKVEAIASALLEQPDVKPCGLGARDSLRLEAGLSLYGHELDDTTTPKQANLLWTISKRRTEEGGFIGDKPILAEIPGKINDLPRRRVGLAINGSPAREGTTVHDPETKKQIGIVTSGTFSPVLKKAVAMGYVAPPHHKLDGTVLVNVRDKFREATVVKLPFVPTNYKVSSK</sequence>
<keyword evidence="8" id="KW-0809">Transit peptide</keyword>
<dbReference type="EC" id="2.1.2.10" evidence="2 8"/>
<comment type="catalytic activity">
    <reaction evidence="6 8">
        <text>N(6)-[(R)-S(8)-aminomethyldihydrolipoyl]-L-lysyl-[protein] + (6S)-5,6,7,8-tetrahydrofolate = N(6)-[(R)-dihydrolipoyl]-L-lysyl-[protein] + (6R)-5,10-methylene-5,6,7,8-tetrahydrofolate + NH4(+)</text>
        <dbReference type="Rhea" id="RHEA:16945"/>
        <dbReference type="Rhea" id="RHEA-COMP:10475"/>
        <dbReference type="Rhea" id="RHEA-COMP:10492"/>
        <dbReference type="ChEBI" id="CHEBI:15636"/>
        <dbReference type="ChEBI" id="CHEBI:28938"/>
        <dbReference type="ChEBI" id="CHEBI:57453"/>
        <dbReference type="ChEBI" id="CHEBI:83100"/>
        <dbReference type="ChEBI" id="CHEBI:83143"/>
        <dbReference type="EC" id="2.1.2.10"/>
    </reaction>
</comment>
<dbReference type="NCBIfam" id="NF001567">
    <property type="entry name" value="PRK00389.1"/>
    <property type="match status" value="1"/>
</dbReference>
<comment type="subunit">
    <text evidence="8">The glycine cleavage system is composed of four proteins: P, T, L and H.</text>
</comment>
<dbReference type="GO" id="GO:0004047">
    <property type="term" value="F:aminomethyltransferase activity"/>
    <property type="evidence" value="ECO:0007669"/>
    <property type="project" value="UniProtKB-EC"/>
</dbReference>
<evidence type="ECO:0000256" key="1">
    <source>
        <dbReference type="ARBA" id="ARBA00008609"/>
    </source>
</evidence>
<evidence type="ECO:0000256" key="7">
    <source>
        <dbReference type="PIRSR" id="PIRSR006487-1"/>
    </source>
</evidence>
<dbReference type="SUPFAM" id="SSF103025">
    <property type="entry name" value="Folate-binding domain"/>
    <property type="match status" value="1"/>
</dbReference>
<dbReference type="InterPro" id="IPR027266">
    <property type="entry name" value="TrmE/GcvT-like"/>
</dbReference>
<feature type="binding site" evidence="7">
    <location>
        <position position="183"/>
    </location>
    <ligand>
        <name>substrate</name>
    </ligand>
</feature>
<name>A0A6B2L6Y1_9EUKA</name>
<dbReference type="SUPFAM" id="SSF101790">
    <property type="entry name" value="Aminomethyltransferase beta-barrel domain"/>
    <property type="match status" value="1"/>
</dbReference>
<evidence type="ECO:0000256" key="4">
    <source>
        <dbReference type="ARBA" id="ARBA00022679"/>
    </source>
</evidence>
<dbReference type="Gene3D" id="2.40.30.110">
    <property type="entry name" value="Aminomethyltransferase beta-barrel domains"/>
    <property type="match status" value="1"/>
</dbReference>
<dbReference type="Gene3D" id="4.10.1250.10">
    <property type="entry name" value="Aminomethyltransferase fragment"/>
    <property type="match status" value="1"/>
</dbReference>
<dbReference type="InterPro" id="IPR013977">
    <property type="entry name" value="GcvT_C"/>
</dbReference>
<evidence type="ECO:0000256" key="6">
    <source>
        <dbReference type="ARBA" id="ARBA00047665"/>
    </source>
</evidence>
<dbReference type="InterPro" id="IPR006223">
    <property type="entry name" value="GcvT"/>
</dbReference>
<dbReference type="InterPro" id="IPR029043">
    <property type="entry name" value="GcvT/YgfZ_C"/>
</dbReference>
<keyword evidence="4 8" id="KW-0808">Transferase</keyword>
<feature type="domain" description="Aminomethyltransferase C-terminal" evidence="10">
    <location>
        <begin position="272"/>
        <end position="350"/>
    </location>
</feature>
<keyword evidence="8" id="KW-0496">Mitochondrion</keyword>
<dbReference type="Pfam" id="PF08669">
    <property type="entry name" value="GCV_T_C"/>
    <property type="match status" value="1"/>
</dbReference>
<dbReference type="Pfam" id="PF01571">
    <property type="entry name" value="GCV_T"/>
    <property type="match status" value="1"/>
</dbReference>
<dbReference type="GO" id="GO:0005739">
    <property type="term" value="C:mitochondrion"/>
    <property type="evidence" value="ECO:0007669"/>
    <property type="project" value="UniProtKB-SubCell"/>
</dbReference>
<comment type="function">
    <text evidence="8">The glycine cleavage system catalyzes the degradation of glycine.</text>
</comment>
<evidence type="ECO:0000259" key="10">
    <source>
        <dbReference type="Pfam" id="PF08669"/>
    </source>
</evidence>
<evidence type="ECO:0000256" key="2">
    <source>
        <dbReference type="ARBA" id="ARBA00012616"/>
    </source>
</evidence>
<dbReference type="GO" id="GO:0006546">
    <property type="term" value="P:glycine catabolic process"/>
    <property type="evidence" value="ECO:0007669"/>
    <property type="project" value="InterPro"/>
</dbReference>
<dbReference type="AlphaFoldDB" id="A0A6B2L6Y1"/>
<dbReference type="FunFam" id="3.30.70.1400:FF:000001">
    <property type="entry name" value="Aminomethyltransferase"/>
    <property type="match status" value="1"/>
</dbReference>
<evidence type="ECO:0000256" key="8">
    <source>
        <dbReference type="RuleBase" id="RU003981"/>
    </source>
</evidence>
<comment type="subcellular location">
    <subcellularLocation>
        <location evidence="8">Mitochondrion</location>
    </subcellularLocation>
</comment>
<evidence type="ECO:0000259" key="9">
    <source>
        <dbReference type="Pfam" id="PF01571"/>
    </source>
</evidence>
<dbReference type="EMBL" id="GIBP01003736">
    <property type="protein sequence ID" value="NDV32705.1"/>
    <property type="molecule type" value="Transcribed_RNA"/>
</dbReference>
<dbReference type="Gene3D" id="3.30.1360.120">
    <property type="entry name" value="Probable tRNA modification gtpase trme, domain 1"/>
    <property type="match status" value="1"/>
</dbReference>
<dbReference type="GO" id="GO:0005960">
    <property type="term" value="C:glycine cleavage complex"/>
    <property type="evidence" value="ECO:0007669"/>
    <property type="project" value="InterPro"/>
</dbReference>
<dbReference type="GO" id="GO:0008483">
    <property type="term" value="F:transaminase activity"/>
    <property type="evidence" value="ECO:0007669"/>
    <property type="project" value="UniProtKB-KW"/>
</dbReference>
<evidence type="ECO:0000256" key="3">
    <source>
        <dbReference type="ARBA" id="ARBA00022576"/>
    </source>
</evidence>
<feature type="domain" description="GCVT N-terminal" evidence="9">
    <location>
        <begin position="1"/>
        <end position="245"/>
    </location>
</feature>
<dbReference type="PIRSF" id="PIRSF006487">
    <property type="entry name" value="GcvT"/>
    <property type="match status" value="1"/>
</dbReference>
<dbReference type="InterPro" id="IPR028896">
    <property type="entry name" value="GcvT/YgfZ/DmdA"/>
</dbReference>
<evidence type="ECO:0000313" key="11">
    <source>
        <dbReference type="EMBL" id="NDV32705.1"/>
    </source>
</evidence>
<proteinExistence type="inferred from homology"/>
<protein>
    <recommendedName>
        <fullName evidence="2 8">Aminomethyltransferase</fullName>
        <ecNumber evidence="2 8">2.1.2.10</ecNumber>
    </recommendedName>
    <alternativeName>
        <fullName evidence="5 8">Glycine cleavage system T protein</fullName>
    </alternativeName>
</protein>
<reference evidence="11" key="1">
    <citation type="journal article" date="2020" name="J. Eukaryot. Microbiol.">
        <title>De novo Sequencing, Assembly and Annotation of the Transcriptome for the Free-Living Testate Amoeba Arcella intermedia.</title>
        <authorList>
            <person name="Ribeiro G.M."/>
            <person name="Porfirio-Sousa A.L."/>
            <person name="Maurer-Alcala X.X."/>
            <person name="Katz L.A."/>
            <person name="Lahr D.J.G."/>
        </authorList>
    </citation>
    <scope>NUCLEOTIDE SEQUENCE</scope>
</reference>
<evidence type="ECO:0000256" key="5">
    <source>
        <dbReference type="ARBA" id="ARBA00031395"/>
    </source>
</evidence>
<dbReference type="Gene3D" id="3.30.70.1400">
    <property type="entry name" value="Aminomethyltransferase beta-barrel domains"/>
    <property type="match status" value="1"/>
</dbReference>
<keyword evidence="3 8" id="KW-0032">Aminotransferase</keyword>
<dbReference type="PANTHER" id="PTHR43757:SF2">
    <property type="entry name" value="AMINOMETHYLTRANSFERASE, MITOCHONDRIAL"/>
    <property type="match status" value="1"/>
</dbReference>
<accession>A0A6B2L6Y1</accession>
<dbReference type="PANTHER" id="PTHR43757">
    <property type="entry name" value="AMINOMETHYLTRANSFERASE"/>
    <property type="match status" value="1"/>
</dbReference>
<organism evidence="11">
    <name type="scientific">Arcella intermedia</name>
    <dbReference type="NCBI Taxonomy" id="1963864"/>
    <lineage>
        <taxon>Eukaryota</taxon>
        <taxon>Amoebozoa</taxon>
        <taxon>Tubulinea</taxon>
        <taxon>Elardia</taxon>
        <taxon>Arcellinida</taxon>
        <taxon>Sphaerothecina</taxon>
        <taxon>Arcellidae</taxon>
        <taxon>Arcella</taxon>
    </lineage>
</organism>